<dbReference type="EMBL" id="JARGYC010000167">
    <property type="protein sequence ID" value="MDF0603898.1"/>
    <property type="molecule type" value="Genomic_DNA"/>
</dbReference>
<protein>
    <submittedName>
        <fullName evidence="1">Uncharacterized protein</fullName>
    </submittedName>
</protein>
<comment type="caution">
    <text evidence="1">The sequence shown here is derived from an EMBL/GenBank/DDBJ whole genome shotgun (WGS) entry which is preliminary data.</text>
</comment>
<sequence>MRGLALLCCAVLSACGVVDYDRLPVGRFDGTLFVMWVGEGSDLAGDGRFVYVPLPADPLTFTRGRSDGTVQVVRPQIVTREEWASD</sequence>
<evidence type="ECO:0000313" key="2">
    <source>
        <dbReference type="Proteomes" id="UP001220964"/>
    </source>
</evidence>
<accession>A0AAE3NUP0</accession>
<keyword evidence="2" id="KW-1185">Reference proteome</keyword>
<reference evidence="1" key="1">
    <citation type="submission" date="2023-03" db="EMBL/GenBank/DDBJ databases">
        <title>Multiphase analysis and comparison of six strains from genera Psychromarinibacter, Lutimaribacter, and Maritimibacter, including a novel species: Psychromarinibacter sediminicola sp. nov.</title>
        <authorList>
            <person name="Wang Y.-H."/>
            <person name="Ye M.-Q."/>
            <person name="Du Z.-J."/>
        </authorList>
    </citation>
    <scope>NUCLEOTIDE SEQUENCE</scope>
    <source>
        <strain evidence="1">C21-152</strain>
    </source>
</reference>
<dbReference type="PROSITE" id="PS51257">
    <property type="entry name" value="PROKAR_LIPOPROTEIN"/>
    <property type="match status" value="1"/>
</dbReference>
<evidence type="ECO:0000313" key="1">
    <source>
        <dbReference type="EMBL" id="MDF0603898.1"/>
    </source>
</evidence>
<dbReference type="AlphaFoldDB" id="A0AAE3NUP0"/>
<name>A0AAE3NUP0_9RHOB</name>
<organism evidence="1 2">
    <name type="scientific">Psychromarinibacter sediminicola</name>
    <dbReference type="NCBI Taxonomy" id="3033385"/>
    <lineage>
        <taxon>Bacteria</taxon>
        <taxon>Pseudomonadati</taxon>
        <taxon>Pseudomonadota</taxon>
        <taxon>Alphaproteobacteria</taxon>
        <taxon>Rhodobacterales</taxon>
        <taxon>Paracoccaceae</taxon>
        <taxon>Psychromarinibacter</taxon>
    </lineage>
</organism>
<gene>
    <name evidence="1" type="ORF">P1J78_24600</name>
</gene>
<proteinExistence type="predicted"/>
<dbReference type="Proteomes" id="UP001220964">
    <property type="component" value="Unassembled WGS sequence"/>
</dbReference>
<dbReference type="RefSeq" id="WP_275570007.1">
    <property type="nucleotide sequence ID" value="NZ_JARGYC010000167.1"/>
</dbReference>